<comment type="caution">
    <text evidence="6">The sequence shown here is derived from an EMBL/GenBank/DDBJ whole genome shotgun (WGS) entry which is preliminary data.</text>
</comment>
<organism evidence="6 7">
    <name type="scientific">Halochromatium glycolicum</name>
    <dbReference type="NCBI Taxonomy" id="85075"/>
    <lineage>
        <taxon>Bacteria</taxon>
        <taxon>Pseudomonadati</taxon>
        <taxon>Pseudomonadota</taxon>
        <taxon>Gammaproteobacteria</taxon>
        <taxon>Chromatiales</taxon>
        <taxon>Chromatiaceae</taxon>
        <taxon>Halochromatium</taxon>
    </lineage>
</organism>
<dbReference type="EC" id="3.5.1.10" evidence="3 4"/>
<dbReference type="CDD" id="cd08648">
    <property type="entry name" value="FMT_core_Formyl-FH4-Hydrolase_C"/>
    <property type="match status" value="1"/>
</dbReference>
<dbReference type="CDD" id="cd04875">
    <property type="entry name" value="ACT_F4HF-DF"/>
    <property type="match status" value="1"/>
</dbReference>
<dbReference type="Gene3D" id="3.30.70.260">
    <property type="match status" value="1"/>
</dbReference>
<protein>
    <recommendedName>
        <fullName evidence="3 4">Formyltetrahydrofolate deformylase</fullName>
        <ecNumber evidence="3 4">3.5.1.10</ecNumber>
    </recommendedName>
    <alternativeName>
        <fullName evidence="3">Formyl-FH(4) hydrolase</fullName>
    </alternativeName>
</protein>
<evidence type="ECO:0000313" key="6">
    <source>
        <dbReference type="EMBL" id="MBK1704134.1"/>
    </source>
</evidence>
<reference evidence="6" key="2">
    <citation type="journal article" date="2020" name="Microorganisms">
        <title>Osmotic Adaptation and Compatible Solute Biosynthesis of Phototrophic Bacteria as Revealed from Genome Analyses.</title>
        <authorList>
            <person name="Imhoff J.F."/>
            <person name="Rahn T."/>
            <person name="Kunzel S."/>
            <person name="Keller A."/>
            <person name="Neulinger S.C."/>
        </authorList>
    </citation>
    <scope>NUCLEOTIDE SEQUENCE</scope>
    <source>
        <strain evidence="6">DSM 11080</strain>
    </source>
</reference>
<dbReference type="PROSITE" id="PS51671">
    <property type="entry name" value="ACT"/>
    <property type="match status" value="1"/>
</dbReference>
<dbReference type="InterPro" id="IPR002376">
    <property type="entry name" value="Formyl_transf_N"/>
</dbReference>
<name>A0AAJ0X8R7_9GAMM</name>
<dbReference type="SUPFAM" id="SSF53328">
    <property type="entry name" value="Formyltransferase"/>
    <property type="match status" value="1"/>
</dbReference>
<dbReference type="GO" id="GO:0006189">
    <property type="term" value="P:'de novo' IMP biosynthetic process"/>
    <property type="evidence" value="ECO:0007669"/>
    <property type="project" value="UniProtKB-UniRule"/>
</dbReference>
<comment type="pathway">
    <text evidence="3">Purine metabolism; IMP biosynthesis via de novo pathway; formate from 10-formyl-5,6,7,8-tetrahydrofolate: step 1/1.</text>
</comment>
<dbReference type="PRINTS" id="PR01575">
    <property type="entry name" value="FFH4HYDRLASE"/>
</dbReference>
<proteinExistence type="inferred from homology"/>
<dbReference type="Pfam" id="PF00551">
    <property type="entry name" value="Formyl_trans_N"/>
    <property type="match status" value="1"/>
</dbReference>
<evidence type="ECO:0000256" key="1">
    <source>
        <dbReference type="ARBA" id="ARBA00022563"/>
    </source>
</evidence>
<dbReference type="HAMAP" id="MF_01927">
    <property type="entry name" value="PurU"/>
    <property type="match status" value="1"/>
</dbReference>
<dbReference type="PIRSF" id="PIRSF036480">
    <property type="entry name" value="FormyFH4_hydr"/>
    <property type="match status" value="1"/>
</dbReference>
<keyword evidence="3" id="KW-0658">Purine biosynthesis</keyword>
<dbReference type="InterPro" id="IPR002912">
    <property type="entry name" value="ACT_dom"/>
</dbReference>
<accession>A0AAJ0X8R7</accession>
<reference evidence="6" key="1">
    <citation type="submission" date="2017-08" db="EMBL/GenBank/DDBJ databases">
        <authorList>
            <person name="Imhoff J.F."/>
            <person name="Rahn T."/>
            <person name="Kuenzel S."/>
            <person name="Neulinger S.C."/>
        </authorList>
    </citation>
    <scope>NUCLEOTIDE SEQUENCE</scope>
    <source>
        <strain evidence="6">DSM 11080</strain>
    </source>
</reference>
<dbReference type="InterPro" id="IPR036477">
    <property type="entry name" value="Formyl_transf_N_sf"/>
</dbReference>
<dbReference type="NCBIfam" id="NF004684">
    <property type="entry name" value="PRK06027.1"/>
    <property type="match status" value="1"/>
</dbReference>
<dbReference type="GO" id="GO:0008864">
    <property type="term" value="F:formyltetrahydrofolate deformylase activity"/>
    <property type="evidence" value="ECO:0007669"/>
    <property type="project" value="UniProtKB-UniRule"/>
</dbReference>
<evidence type="ECO:0000256" key="3">
    <source>
        <dbReference type="HAMAP-Rule" id="MF_01927"/>
    </source>
</evidence>
<dbReference type="Proteomes" id="UP001296776">
    <property type="component" value="Unassembled WGS sequence"/>
</dbReference>
<dbReference type="Gene3D" id="3.40.50.170">
    <property type="entry name" value="Formyl transferase, N-terminal domain"/>
    <property type="match status" value="1"/>
</dbReference>
<comment type="similarity">
    <text evidence="3">Belongs to the PurU family.</text>
</comment>
<dbReference type="AlphaFoldDB" id="A0AAJ0X8R7"/>
<feature type="active site" evidence="3">
    <location>
        <position position="228"/>
    </location>
</feature>
<evidence type="ECO:0000256" key="2">
    <source>
        <dbReference type="ARBA" id="ARBA00022801"/>
    </source>
</evidence>
<dbReference type="SUPFAM" id="SSF55021">
    <property type="entry name" value="ACT-like"/>
    <property type="match status" value="1"/>
</dbReference>
<gene>
    <name evidence="3 6" type="primary">purU</name>
    <name evidence="6" type="ORF">CKO40_06125</name>
</gene>
<dbReference type="NCBIfam" id="TIGR00655">
    <property type="entry name" value="PurU"/>
    <property type="match status" value="1"/>
</dbReference>
<comment type="function">
    <text evidence="3">Catalyzes the hydrolysis of 10-formyltetrahydrofolate (formyl-FH4) to formate and tetrahydrofolate (FH4).</text>
</comment>
<keyword evidence="1 3" id="KW-0554">One-carbon metabolism</keyword>
<sequence>MERSYRLVVSCPDQVGIVAAVSDFIAQHGGWITEAHHYSDPESEWFFMRYVVRAASLPFGEDRFRALFEPIATRFAMHWYLTDTGVNRRVVLLASKQAHCLSDLLYRWRSGELEFDIPCVLSNHEDLRDYVAWHGIDYQYLPVNPIDKAPHFQAVNAAIRSARADVIVLARYMQILPPELCEQYPGRIINIHHSFLPSFVGARPYHQASARGVKLIGATCHYVTSELDAGPIIEQDVVRVGHHNTVEDMVRLGRDVEKTVLARGLRYHLEDRVLLHGNKTVVFA</sequence>
<dbReference type="GO" id="GO:0006730">
    <property type="term" value="P:one-carbon metabolic process"/>
    <property type="evidence" value="ECO:0007669"/>
    <property type="project" value="UniProtKB-KW"/>
</dbReference>
<dbReference type="PANTHER" id="PTHR42706:SF1">
    <property type="entry name" value="FORMYLTETRAHYDROFOLATE DEFORMYLASE 2, MITOCHONDRIAL"/>
    <property type="match status" value="1"/>
</dbReference>
<dbReference type="InterPro" id="IPR045865">
    <property type="entry name" value="ACT-like_dom_sf"/>
</dbReference>
<dbReference type="EMBL" id="NRSJ01000007">
    <property type="protein sequence ID" value="MBK1704134.1"/>
    <property type="molecule type" value="Genomic_DNA"/>
</dbReference>
<comment type="catalytic activity">
    <reaction evidence="3">
        <text>(6R)-10-formyltetrahydrofolate + H2O = (6S)-5,6,7,8-tetrahydrofolate + formate + H(+)</text>
        <dbReference type="Rhea" id="RHEA:19833"/>
        <dbReference type="ChEBI" id="CHEBI:15377"/>
        <dbReference type="ChEBI" id="CHEBI:15378"/>
        <dbReference type="ChEBI" id="CHEBI:15740"/>
        <dbReference type="ChEBI" id="CHEBI:57453"/>
        <dbReference type="ChEBI" id="CHEBI:195366"/>
        <dbReference type="EC" id="3.5.1.10"/>
    </reaction>
</comment>
<dbReference type="InterPro" id="IPR004810">
    <property type="entry name" value="PurU"/>
</dbReference>
<dbReference type="RefSeq" id="WP_200345306.1">
    <property type="nucleotide sequence ID" value="NZ_NRSJ01000007.1"/>
</dbReference>
<keyword evidence="2 3" id="KW-0378">Hydrolase</keyword>
<evidence type="ECO:0000256" key="4">
    <source>
        <dbReference type="NCBIfam" id="TIGR00655"/>
    </source>
</evidence>
<keyword evidence="7" id="KW-1185">Reference proteome</keyword>
<dbReference type="InterPro" id="IPR044074">
    <property type="entry name" value="PurU_ACT"/>
</dbReference>
<dbReference type="PANTHER" id="PTHR42706">
    <property type="entry name" value="FORMYLTETRAHYDROFOLATE DEFORMYLASE"/>
    <property type="match status" value="1"/>
</dbReference>
<dbReference type="InterPro" id="IPR041729">
    <property type="entry name" value="Formyl-FH4-Hydrolase_C"/>
</dbReference>
<evidence type="ECO:0000259" key="5">
    <source>
        <dbReference type="PROSITE" id="PS51671"/>
    </source>
</evidence>
<evidence type="ECO:0000313" key="7">
    <source>
        <dbReference type="Proteomes" id="UP001296776"/>
    </source>
</evidence>
<feature type="domain" description="ACT" evidence="5">
    <location>
        <begin position="6"/>
        <end position="91"/>
    </location>
</feature>